<evidence type="ECO:0000313" key="3">
    <source>
        <dbReference type="Proteomes" id="UP000253153"/>
    </source>
</evidence>
<evidence type="ECO:0000256" key="1">
    <source>
        <dbReference type="SAM" id="SignalP"/>
    </source>
</evidence>
<protein>
    <submittedName>
        <fullName evidence="2">Uncharacterized protein</fullName>
    </submittedName>
</protein>
<dbReference type="OrthoDB" id="4410170at2759"/>
<dbReference type="RefSeq" id="XP_031013547.1">
    <property type="nucleotide sequence ID" value="XM_031162392.1"/>
</dbReference>
<dbReference type="Proteomes" id="UP000253153">
    <property type="component" value="Unassembled WGS sequence"/>
</dbReference>
<reference evidence="2 3" key="1">
    <citation type="submission" date="2018-06" db="EMBL/GenBank/DDBJ databases">
        <title>Fusarium incarnatum-equiseti species complex species 28.</title>
        <authorList>
            <person name="Gardiner D.M."/>
        </authorList>
    </citation>
    <scope>NUCLEOTIDE SEQUENCE [LARGE SCALE GENOMIC DNA]</scope>
    <source>
        <strain evidence="2 3">FIESC_28</strain>
    </source>
</reference>
<dbReference type="AlphaFoldDB" id="A0A366R9Q4"/>
<keyword evidence="3" id="KW-1185">Reference proteome</keyword>
<sequence length="94" mass="9941">MQFSTVLSAVAFAAGTHAWAQAGNGEWIANNNPYGIMPWSGGAINVWEACTYHGSNALVPAGHGCRYWTNAQGGIFAGTCRDTPGHVITTRNCQ</sequence>
<keyword evidence="1" id="KW-0732">Signal</keyword>
<dbReference type="EMBL" id="QKXC01000186">
    <property type="protein sequence ID" value="RBR13288.1"/>
    <property type="molecule type" value="Genomic_DNA"/>
</dbReference>
<dbReference type="GeneID" id="41997688"/>
<accession>A0A366R9Q4</accession>
<proteinExistence type="predicted"/>
<feature type="signal peptide" evidence="1">
    <location>
        <begin position="1"/>
        <end position="18"/>
    </location>
</feature>
<evidence type="ECO:0000313" key="2">
    <source>
        <dbReference type="EMBL" id="RBR13288.1"/>
    </source>
</evidence>
<feature type="chain" id="PRO_5016718965" evidence="1">
    <location>
        <begin position="19"/>
        <end position="94"/>
    </location>
</feature>
<organism evidence="2 3">
    <name type="scientific">Fusarium coffeatum</name>
    <dbReference type="NCBI Taxonomy" id="231269"/>
    <lineage>
        <taxon>Eukaryota</taxon>
        <taxon>Fungi</taxon>
        <taxon>Dikarya</taxon>
        <taxon>Ascomycota</taxon>
        <taxon>Pezizomycotina</taxon>
        <taxon>Sordariomycetes</taxon>
        <taxon>Hypocreomycetidae</taxon>
        <taxon>Hypocreales</taxon>
        <taxon>Nectriaceae</taxon>
        <taxon>Fusarium</taxon>
        <taxon>Fusarium incarnatum-equiseti species complex</taxon>
    </lineage>
</organism>
<comment type="caution">
    <text evidence="2">The sequence shown here is derived from an EMBL/GenBank/DDBJ whole genome shotgun (WGS) entry which is preliminary data.</text>
</comment>
<gene>
    <name evidence="2" type="ORF">FIESC28_08254</name>
</gene>
<name>A0A366R9Q4_9HYPO</name>